<evidence type="ECO:0000256" key="3">
    <source>
        <dbReference type="ARBA" id="ARBA00022840"/>
    </source>
</evidence>
<comment type="similarity">
    <text evidence="1">Belongs to the heat shock protein 70 family.</text>
</comment>
<dbReference type="InterPro" id="IPR029048">
    <property type="entry name" value="HSP70_C_sf"/>
</dbReference>
<dbReference type="FunFam" id="3.30.420.40:FF:000495">
    <property type="entry name" value="Heat shock protein 4b"/>
    <property type="match status" value="1"/>
</dbReference>
<dbReference type="Gene3D" id="1.20.1270.10">
    <property type="match status" value="1"/>
</dbReference>
<dbReference type="PRINTS" id="PR00301">
    <property type="entry name" value="HEATSHOCK70"/>
</dbReference>
<proteinExistence type="inferred from homology"/>
<evidence type="ECO:0000313" key="5">
    <source>
        <dbReference type="Proteomes" id="UP000085678"/>
    </source>
</evidence>
<dbReference type="InterPro" id="IPR013126">
    <property type="entry name" value="Hsp_70_fam"/>
</dbReference>
<dbReference type="Gene3D" id="3.30.30.30">
    <property type="match status" value="1"/>
</dbReference>
<dbReference type="GO" id="GO:0005634">
    <property type="term" value="C:nucleus"/>
    <property type="evidence" value="ECO:0007669"/>
    <property type="project" value="TreeGrafter"/>
</dbReference>
<dbReference type="GO" id="GO:0005524">
    <property type="term" value="F:ATP binding"/>
    <property type="evidence" value="ECO:0007669"/>
    <property type="project" value="UniProtKB-KW"/>
</dbReference>
<dbReference type="FunFam" id="3.90.640.10:FF:000004">
    <property type="entry name" value="Heat shock 70 kDa protein 4"/>
    <property type="match status" value="1"/>
</dbReference>
<dbReference type="SUPFAM" id="SSF100920">
    <property type="entry name" value="Heat shock protein 70kD (HSP70), peptide-binding domain"/>
    <property type="match status" value="1"/>
</dbReference>
<evidence type="ECO:0000256" key="2">
    <source>
        <dbReference type="ARBA" id="ARBA00022741"/>
    </source>
</evidence>
<dbReference type="PROSITE" id="PS01036">
    <property type="entry name" value="HSP70_3"/>
    <property type="match status" value="1"/>
</dbReference>
<dbReference type="PANTHER" id="PTHR45639:SF4">
    <property type="entry name" value="HSC70CB, ISOFORM G"/>
    <property type="match status" value="1"/>
</dbReference>
<evidence type="ECO:0000256" key="1">
    <source>
        <dbReference type="ARBA" id="ARBA00007381"/>
    </source>
</evidence>
<dbReference type="FunFam" id="3.30.30.30:FF:000002">
    <property type="entry name" value="Heat shock 70 kDa protein 4"/>
    <property type="match status" value="1"/>
</dbReference>
<dbReference type="KEGG" id="lak:106151763"/>
<dbReference type="Proteomes" id="UP000085678">
    <property type="component" value="Unplaced"/>
</dbReference>
<dbReference type="FunFam" id="3.30.420.40:FF:000171">
    <property type="entry name" value="Heat shock 70 kDa protein 4"/>
    <property type="match status" value="1"/>
</dbReference>
<keyword evidence="6" id="KW-0346">Stress response</keyword>
<dbReference type="FunCoup" id="A0A2R2MQD4">
    <property type="interactions" value="3378"/>
</dbReference>
<dbReference type="Gene3D" id="3.30.420.40">
    <property type="match status" value="2"/>
</dbReference>
<dbReference type="FunFam" id="1.20.1270.10:FF:000002">
    <property type="entry name" value="Heat shock 70 kDa protein 4"/>
    <property type="match status" value="1"/>
</dbReference>
<dbReference type="GO" id="GO:0005829">
    <property type="term" value="C:cytosol"/>
    <property type="evidence" value="ECO:0007669"/>
    <property type="project" value="TreeGrafter"/>
</dbReference>
<dbReference type="CDD" id="cd10228">
    <property type="entry name" value="ASKHA_NBD_HSP70_HSPA4_like"/>
    <property type="match status" value="1"/>
</dbReference>
<dbReference type="GO" id="GO:0140662">
    <property type="term" value="F:ATP-dependent protein folding chaperone"/>
    <property type="evidence" value="ECO:0007669"/>
    <property type="project" value="InterPro"/>
</dbReference>
<reference evidence="6" key="1">
    <citation type="submission" date="2025-08" db="UniProtKB">
        <authorList>
            <consortium name="RefSeq"/>
        </authorList>
    </citation>
    <scope>IDENTIFICATION</scope>
    <source>
        <tissue evidence="6">Gonads</tissue>
    </source>
</reference>
<sequence length="853" mass="95541">MACVGFDFGTSSCYVAVARQGGIETIANDYSERRTPSVVALGEKQRFLGVGAKNQEATNVKNTVSEFKRLIGRKFKDPMVQREIKHYPNEIVEGVNGSVGIKARYLGEQHVFTAEQLGGMMLTKLKQTAEHGMGTKVVDCVISVPSFYTDAERRAMIDVAKMADLNCLRIMNDTTAAALAYGIYKQDLPEEEAKPRNVVIIDMGYSSLQISVCAFNKGKLKVLATACDAFLGGRDLDRLLVDHFAAEFKEKYKIDVKSNVRAMVRLKTACERLKKLMSSNTEELPMNIECIMDDKDVSGRMKRAKLEELAAPLVARIETVMRQALQLSGLKTSDLYSVEIIGGSSRVPIVKETVKKVYGLEASTTLNADEAVSRGCALQCAILSPTFRVRDFSVTDAQPYPIKLVWQGVMEDESEINEMEVFPMFHAIPFTKMLTFYRRDAFTLEAQYGASTALPYPTDTLGSFTIKDVKPQPNGESAKVKVKVRVDIHGIFKITSATTTEKIENTSQEEPMEVDEKVETVQNGPKEGESSPAGGEAKPTENAEETPMQTDQPSEGQVKEDEEKKEEKDEKKDDKKEAKKNKVKVKTIDLSVDSNVPGLDKNTLNLMIEEEAKMIMSDKLEKERADAKNSVEEYVYEMRDKISGPLEEFLTEKDREQFSKILTETEDWLYEDGEDCKKSVYIDKLAELKKLGDPPGKRFREFNERPQAFEQLGGALQLIRKALDQYNAKDEKYEHIEASEMKKVEKCLKEKQDWFDKQFNLSSQLPKHKDPAVLASQINSEKEALHRLCFPILNKPKPKPKEEPPKDDKKDEKTADPAAGEQTAAGEGDGQKSGEQNEQQPPSEASTAEMELD</sequence>
<dbReference type="Gene3D" id="2.60.34.10">
    <property type="entry name" value="Substrate Binding Domain Of DNAk, Chain A, domain 1"/>
    <property type="match status" value="1"/>
</dbReference>
<protein>
    <submittedName>
        <fullName evidence="6">97 kDa heat shock protein</fullName>
    </submittedName>
</protein>
<dbReference type="Gene3D" id="3.90.640.10">
    <property type="entry name" value="Actin, Chain A, domain 4"/>
    <property type="match status" value="1"/>
</dbReference>
<organism evidence="5 6">
    <name type="scientific">Lingula anatina</name>
    <name type="common">Brachiopod</name>
    <name type="synonym">Lingula unguis</name>
    <dbReference type="NCBI Taxonomy" id="7574"/>
    <lineage>
        <taxon>Eukaryota</taxon>
        <taxon>Metazoa</taxon>
        <taxon>Spiralia</taxon>
        <taxon>Lophotrochozoa</taxon>
        <taxon>Brachiopoda</taxon>
        <taxon>Linguliformea</taxon>
        <taxon>Lingulata</taxon>
        <taxon>Lingulida</taxon>
        <taxon>Linguloidea</taxon>
        <taxon>Lingulidae</taxon>
        <taxon>Lingula</taxon>
    </lineage>
</organism>
<dbReference type="GeneID" id="106151763"/>
<dbReference type="SUPFAM" id="SSF53067">
    <property type="entry name" value="Actin-like ATPase domain"/>
    <property type="match status" value="2"/>
</dbReference>
<dbReference type="STRING" id="7574.A0A2R2MQD4"/>
<keyword evidence="5" id="KW-1185">Reference proteome</keyword>
<accession>A0A2R2MQD4</accession>
<evidence type="ECO:0000313" key="6">
    <source>
        <dbReference type="RefSeq" id="XP_023932373.1"/>
    </source>
</evidence>
<evidence type="ECO:0000256" key="4">
    <source>
        <dbReference type="SAM" id="MobiDB-lite"/>
    </source>
</evidence>
<feature type="compositionally biased region" description="Polar residues" evidence="4">
    <location>
        <begin position="833"/>
        <end position="846"/>
    </location>
</feature>
<dbReference type="Pfam" id="PF00012">
    <property type="entry name" value="HSP70"/>
    <property type="match status" value="1"/>
</dbReference>
<dbReference type="AlphaFoldDB" id="A0A2R2MQD4"/>
<dbReference type="OrthoDB" id="434160at2759"/>
<keyword evidence="3" id="KW-0067">ATP-binding</keyword>
<feature type="region of interest" description="Disordered" evidence="4">
    <location>
        <begin position="502"/>
        <end position="583"/>
    </location>
</feature>
<dbReference type="InterPro" id="IPR043129">
    <property type="entry name" value="ATPase_NBD"/>
</dbReference>
<dbReference type="SUPFAM" id="SSF100934">
    <property type="entry name" value="Heat shock protein 70kD (HSP70), C-terminal subdomain"/>
    <property type="match status" value="2"/>
</dbReference>
<name>A0A2R2MQD4_LINAN</name>
<dbReference type="PANTHER" id="PTHR45639">
    <property type="entry name" value="HSC70CB, ISOFORM G-RELATED"/>
    <property type="match status" value="1"/>
</dbReference>
<dbReference type="InterPro" id="IPR018181">
    <property type="entry name" value="Heat_shock_70_CS"/>
</dbReference>
<feature type="compositionally biased region" description="Basic and acidic residues" evidence="4">
    <location>
        <begin position="557"/>
        <end position="577"/>
    </location>
</feature>
<dbReference type="InterPro" id="IPR029047">
    <property type="entry name" value="HSP70_peptide-bd_sf"/>
</dbReference>
<feature type="region of interest" description="Disordered" evidence="4">
    <location>
        <begin position="787"/>
        <end position="853"/>
    </location>
</feature>
<dbReference type="InParanoid" id="A0A2R2MQD4"/>
<dbReference type="RefSeq" id="XP_023932373.1">
    <property type="nucleotide sequence ID" value="XM_024076605.1"/>
</dbReference>
<feature type="compositionally biased region" description="Basic and acidic residues" evidence="4">
    <location>
        <begin position="799"/>
        <end position="815"/>
    </location>
</feature>
<gene>
    <name evidence="6" type="primary">LOC106151763</name>
</gene>
<keyword evidence="2" id="KW-0547">Nucleotide-binding</keyword>